<proteinExistence type="inferred from homology"/>
<dbReference type="Proteomes" id="UP000315677">
    <property type="component" value="Unassembled WGS sequence"/>
</dbReference>
<feature type="signal peptide" evidence="4">
    <location>
        <begin position="1"/>
        <end position="24"/>
    </location>
</feature>
<dbReference type="Pfam" id="PF09084">
    <property type="entry name" value="NMT1"/>
    <property type="match status" value="1"/>
</dbReference>
<feature type="chain" id="PRO_5022170703" evidence="4">
    <location>
        <begin position="25"/>
        <end position="372"/>
    </location>
</feature>
<dbReference type="SUPFAM" id="SSF53850">
    <property type="entry name" value="Periplasmic binding protein-like II"/>
    <property type="match status" value="1"/>
</dbReference>
<dbReference type="InterPro" id="IPR015168">
    <property type="entry name" value="SsuA/THI5"/>
</dbReference>
<evidence type="ECO:0000256" key="4">
    <source>
        <dbReference type="SAM" id="SignalP"/>
    </source>
</evidence>
<comment type="similarity">
    <text evidence="2">Belongs to the bacterial solute-binding protein SsuA/TauA family.</text>
</comment>
<protein>
    <submittedName>
        <fullName evidence="6">NitT/TauT family transport system substrate-binding protein</fullName>
    </submittedName>
</protein>
<reference evidence="6 7" key="1">
    <citation type="submission" date="2019-06" db="EMBL/GenBank/DDBJ databases">
        <title>Sequencing the genomes of 1000 actinobacteria strains.</title>
        <authorList>
            <person name="Klenk H.-P."/>
        </authorList>
    </citation>
    <scope>NUCLEOTIDE SEQUENCE [LARGE SCALE GENOMIC DNA]</scope>
    <source>
        <strain evidence="6 7">DSM 45301</strain>
    </source>
</reference>
<dbReference type="EMBL" id="VFPA01000002">
    <property type="protein sequence ID" value="TQM11466.1"/>
    <property type="molecule type" value="Genomic_DNA"/>
</dbReference>
<keyword evidence="7" id="KW-1185">Reference proteome</keyword>
<dbReference type="AlphaFoldDB" id="A0A543DQ59"/>
<evidence type="ECO:0000256" key="1">
    <source>
        <dbReference type="ARBA" id="ARBA00004418"/>
    </source>
</evidence>
<feature type="domain" description="SsuA/THI5-like" evidence="5">
    <location>
        <begin position="92"/>
        <end position="278"/>
    </location>
</feature>
<dbReference type="RefSeq" id="WP_142055632.1">
    <property type="nucleotide sequence ID" value="NZ_VFPA01000002.1"/>
</dbReference>
<dbReference type="Gene3D" id="3.40.190.10">
    <property type="entry name" value="Periplasmic binding protein-like II"/>
    <property type="match status" value="2"/>
</dbReference>
<gene>
    <name evidence="6" type="ORF">FB558_4029</name>
</gene>
<evidence type="ECO:0000256" key="2">
    <source>
        <dbReference type="ARBA" id="ARBA00010742"/>
    </source>
</evidence>
<comment type="subcellular location">
    <subcellularLocation>
        <location evidence="1">Periplasm</location>
    </subcellularLocation>
</comment>
<accession>A0A543DQ59</accession>
<name>A0A543DQ59_9PSEU</name>
<dbReference type="OrthoDB" id="8892982at2"/>
<evidence type="ECO:0000313" key="6">
    <source>
        <dbReference type="EMBL" id="TQM11466.1"/>
    </source>
</evidence>
<keyword evidence="3 4" id="KW-0732">Signal</keyword>
<dbReference type="PANTHER" id="PTHR30024:SF47">
    <property type="entry name" value="TAURINE-BINDING PERIPLASMIC PROTEIN"/>
    <property type="match status" value="1"/>
</dbReference>
<evidence type="ECO:0000259" key="5">
    <source>
        <dbReference type="Pfam" id="PF09084"/>
    </source>
</evidence>
<evidence type="ECO:0000313" key="7">
    <source>
        <dbReference type="Proteomes" id="UP000315677"/>
    </source>
</evidence>
<sequence>MSLSPSVRRLALLCTATLLATACAGGGGQRPAVPAGGAAGGALQAFDQNAIPATGVQGGPTFDLSGVRIVVTTPAPGAINMGTFFAYKRLEEWGADVEIVVITTTSGVQTLVAGGADIASQGTDEVILGAAEGARMVAIGAPYAAVDYVMVGRRDIADVAALRGRVVGMSGPSGFDALLTRLALEQHGMDSNGDVNFVQIGGSPDRAAALLSGQVDAATIFLEDWEELSRRTDQLGLIHYMAETVPGIPSSAFFAQESYWAENRQVGVALACANLQANAWINASEHGFVDYVLRVVPGSTEEAARAIYRSGREVDMWPTDPERVFSVAGLGGLVDAMLQTGEISSRVEPGTIADTSFLREAADMGCGQAGSA</sequence>
<dbReference type="PANTHER" id="PTHR30024">
    <property type="entry name" value="ALIPHATIC SULFONATES-BINDING PROTEIN-RELATED"/>
    <property type="match status" value="1"/>
</dbReference>
<comment type="caution">
    <text evidence="6">The sequence shown here is derived from an EMBL/GenBank/DDBJ whole genome shotgun (WGS) entry which is preliminary data.</text>
</comment>
<evidence type="ECO:0000256" key="3">
    <source>
        <dbReference type="ARBA" id="ARBA00022729"/>
    </source>
</evidence>
<organism evidence="6 7">
    <name type="scientific">Pseudonocardia kunmingensis</name>
    <dbReference type="NCBI Taxonomy" id="630975"/>
    <lineage>
        <taxon>Bacteria</taxon>
        <taxon>Bacillati</taxon>
        <taxon>Actinomycetota</taxon>
        <taxon>Actinomycetes</taxon>
        <taxon>Pseudonocardiales</taxon>
        <taxon>Pseudonocardiaceae</taxon>
        <taxon>Pseudonocardia</taxon>
    </lineage>
</organism>
<dbReference type="GO" id="GO:0042597">
    <property type="term" value="C:periplasmic space"/>
    <property type="evidence" value="ECO:0007669"/>
    <property type="project" value="UniProtKB-SubCell"/>
</dbReference>